<sequence length="169" mass="19377">MHGTVIGRTQWQHVIEADKKRIQLLDQDIRANRLFAQYMKEVQDKVLKKNDAKMCFKWMDLAEKSGFPRKYVRDMYSHFCNYAHADLVSVLQIHDASDAGHHKKLASVAISFCALLLGQIIANYAQLFPLVDQTLKADSEALALLDRWKDLLSRLGDLYENANSRGFHG</sequence>
<organism evidence="1 2">
    <name type="scientific">Herminiimonas contaminans</name>
    <dbReference type="NCBI Taxonomy" id="1111140"/>
    <lineage>
        <taxon>Bacteria</taxon>
        <taxon>Pseudomonadati</taxon>
        <taxon>Pseudomonadota</taxon>
        <taxon>Betaproteobacteria</taxon>
        <taxon>Burkholderiales</taxon>
        <taxon>Oxalobacteraceae</taxon>
        <taxon>Herminiimonas</taxon>
    </lineage>
</organism>
<keyword evidence="2" id="KW-1185">Reference proteome</keyword>
<accession>A0ABS0EY47</accession>
<proteinExistence type="predicted"/>
<comment type="caution">
    <text evidence="1">The sequence shown here is derived from an EMBL/GenBank/DDBJ whole genome shotgun (WGS) entry which is preliminary data.</text>
</comment>
<dbReference type="RefSeq" id="WP_195876735.1">
    <property type="nucleotide sequence ID" value="NZ_JADOEL010000034.1"/>
</dbReference>
<dbReference type="Proteomes" id="UP000657372">
    <property type="component" value="Unassembled WGS sequence"/>
</dbReference>
<name>A0ABS0EY47_9BURK</name>
<reference evidence="1 2" key="1">
    <citation type="submission" date="2020-11" db="EMBL/GenBank/DDBJ databases">
        <title>WGS of Herminiimonas contaminans strain Marseille-Q4544 isolated from planarians Schmidtea mediterranea.</title>
        <authorList>
            <person name="Kangale L."/>
        </authorList>
    </citation>
    <scope>NUCLEOTIDE SEQUENCE [LARGE SCALE GENOMIC DNA]</scope>
    <source>
        <strain evidence="1 2">Marseille-Q4544</strain>
    </source>
</reference>
<dbReference type="EMBL" id="JADOEL010000034">
    <property type="protein sequence ID" value="MBF8179781.1"/>
    <property type="molecule type" value="Genomic_DNA"/>
</dbReference>
<protein>
    <recommendedName>
        <fullName evidence="3">Globin family profile domain-containing protein</fullName>
    </recommendedName>
</protein>
<evidence type="ECO:0008006" key="3">
    <source>
        <dbReference type="Google" id="ProtNLM"/>
    </source>
</evidence>
<evidence type="ECO:0000313" key="2">
    <source>
        <dbReference type="Proteomes" id="UP000657372"/>
    </source>
</evidence>
<evidence type="ECO:0000313" key="1">
    <source>
        <dbReference type="EMBL" id="MBF8179781.1"/>
    </source>
</evidence>
<gene>
    <name evidence="1" type="ORF">IXC47_19040</name>
</gene>